<dbReference type="Pfam" id="PF14009">
    <property type="entry name" value="PADRE"/>
    <property type="match status" value="1"/>
</dbReference>
<name>A0AAV9BL18_ACOGR</name>
<dbReference type="InterPro" id="IPR025322">
    <property type="entry name" value="PADRE_dom"/>
</dbReference>
<accession>A0AAV9BL18</accession>
<evidence type="ECO:0000313" key="1">
    <source>
        <dbReference type="EMBL" id="KAK1277379.1"/>
    </source>
</evidence>
<keyword evidence="2" id="KW-1185">Reference proteome</keyword>
<comment type="caution">
    <text evidence="1">The sequence shown here is derived from an EMBL/GenBank/DDBJ whole genome shotgun (WGS) entry which is preliminary data.</text>
</comment>
<evidence type="ECO:0000313" key="2">
    <source>
        <dbReference type="Proteomes" id="UP001179952"/>
    </source>
</evidence>
<dbReference type="Proteomes" id="UP001179952">
    <property type="component" value="Unassembled WGS sequence"/>
</dbReference>
<sequence length="200" mass="22303">MGNSISPCCLPKMDDESIKLFFWEGPTRIIAARPRKALLAGEIMFEFPDRIVCHAESFYIGRPLPALSLDQELLSGETYFVLPIDRFDFDVLSAASLASLSSNSGSCCPFDYIRGPDGETLIRVLPEFLMKIMSIGGDEKGEEEEASSLCSTPELRKHYAQLVRSRERPWSPNLETISESAKKAGRLSPVRLLGLERRSV</sequence>
<reference evidence="1" key="2">
    <citation type="submission" date="2023-06" db="EMBL/GenBank/DDBJ databases">
        <authorList>
            <person name="Ma L."/>
            <person name="Liu K.-W."/>
            <person name="Li Z."/>
            <person name="Hsiao Y.-Y."/>
            <person name="Qi Y."/>
            <person name="Fu T."/>
            <person name="Tang G."/>
            <person name="Zhang D."/>
            <person name="Sun W.-H."/>
            <person name="Liu D.-K."/>
            <person name="Li Y."/>
            <person name="Chen G.-Z."/>
            <person name="Liu X.-D."/>
            <person name="Liao X.-Y."/>
            <person name="Jiang Y.-T."/>
            <person name="Yu X."/>
            <person name="Hao Y."/>
            <person name="Huang J."/>
            <person name="Zhao X.-W."/>
            <person name="Ke S."/>
            <person name="Chen Y.-Y."/>
            <person name="Wu W.-L."/>
            <person name="Hsu J.-L."/>
            <person name="Lin Y.-F."/>
            <person name="Huang M.-D."/>
            <person name="Li C.-Y."/>
            <person name="Huang L."/>
            <person name="Wang Z.-W."/>
            <person name="Zhao X."/>
            <person name="Zhong W.-Y."/>
            <person name="Peng D.-H."/>
            <person name="Ahmad S."/>
            <person name="Lan S."/>
            <person name="Zhang J.-S."/>
            <person name="Tsai W.-C."/>
            <person name="Van De Peer Y."/>
            <person name="Liu Z.-J."/>
        </authorList>
    </citation>
    <scope>NUCLEOTIDE SEQUENCE</scope>
    <source>
        <strain evidence="1">SCP</strain>
        <tissue evidence="1">Leaves</tissue>
    </source>
</reference>
<proteinExistence type="predicted"/>
<dbReference type="EMBL" id="JAUJYN010000002">
    <property type="protein sequence ID" value="KAK1277379.1"/>
    <property type="molecule type" value="Genomic_DNA"/>
</dbReference>
<protein>
    <submittedName>
        <fullName evidence="1">Uncharacterized protein</fullName>
    </submittedName>
</protein>
<gene>
    <name evidence="1" type="ORF">QJS04_geneDACA016600</name>
</gene>
<organism evidence="1 2">
    <name type="scientific">Acorus gramineus</name>
    <name type="common">Dwarf sweet flag</name>
    <dbReference type="NCBI Taxonomy" id="55184"/>
    <lineage>
        <taxon>Eukaryota</taxon>
        <taxon>Viridiplantae</taxon>
        <taxon>Streptophyta</taxon>
        <taxon>Embryophyta</taxon>
        <taxon>Tracheophyta</taxon>
        <taxon>Spermatophyta</taxon>
        <taxon>Magnoliopsida</taxon>
        <taxon>Liliopsida</taxon>
        <taxon>Acoraceae</taxon>
        <taxon>Acorus</taxon>
    </lineage>
</organism>
<reference evidence="1" key="1">
    <citation type="journal article" date="2023" name="Nat. Commun.">
        <title>Diploid and tetraploid genomes of Acorus and the evolution of monocots.</title>
        <authorList>
            <person name="Ma L."/>
            <person name="Liu K.W."/>
            <person name="Li Z."/>
            <person name="Hsiao Y.Y."/>
            <person name="Qi Y."/>
            <person name="Fu T."/>
            <person name="Tang G.D."/>
            <person name="Zhang D."/>
            <person name="Sun W.H."/>
            <person name="Liu D.K."/>
            <person name="Li Y."/>
            <person name="Chen G.Z."/>
            <person name="Liu X.D."/>
            <person name="Liao X.Y."/>
            <person name="Jiang Y.T."/>
            <person name="Yu X."/>
            <person name="Hao Y."/>
            <person name="Huang J."/>
            <person name="Zhao X.W."/>
            <person name="Ke S."/>
            <person name="Chen Y.Y."/>
            <person name="Wu W.L."/>
            <person name="Hsu J.L."/>
            <person name="Lin Y.F."/>
            <person name="Huang M.D."/>
            <person name="Li C.Y."/>
            <person name="Huang L."/>
            <person name="Wang Z.W."/>
            <person name="Zhao X."/>
            <person name="Zhong W.Y."/>
            <person name="Peng D.H."/>
            <person name="Ahmad S."/>
            <person name="Lan S."/>
            <person name="Zhang J.S."/>
            <person name="Tsai W.C."/>
            <person name="Van de Peer Y."/>
            <person name="Liu Z.J."/>
        </authorList>
    </citation>
    <scope>NUCLEOTIDE SEQUENCE</scope>
    <source>
        <strain evidence="1">SCP</strain>
    </source>
</reference>
<dbReference type="AlphaFoldDB" id="A0AAV9BL18"/>
<dbReference type="PANTHER" id="PTHR33052">
    <property type="entry name" value="DUF4228 DOMAIN PROTEIN-RELATED"/>
    <property type="match status" value="1"/>
</dbReference>